<feature type="binding site" evidence="12">
    <location>
        <position position="76"/>
    </location>
    <ligand>
        <name>Zn(2+)</name>
        <dbReference type="ChEBI" id="CHEBI:29105"/>
        <label>1</label>
        <note>catalytic</note>
    </ligand>
</feature>
<keyword evidence="1 9" id="KW-0963">Cytoplasm</keyword>
<keyword evidence="8 9" id="KW-0694">RNA-binding</keyword>
<evidence type="ECO:0000256" key="3">
    <source>
        <dbReference type="ARBA" id="ARBA00022723"/>
    </source>
</evidence>
<dbReference type="GO" id="GO:0004534">
    <property type="term" value="F:5'-3' RNA exonuclease activity"/>
    <property type="evidence" value="ECO:0007669"/>
    <property type="project" value="UniProtKB-UniRule"/>
</dbReference>
<dbReference type="AlphaFoldDB" id="A0A7L6N468"/>
<feature type="binding site" evidence="11">
    <location>
        <begin position="234"/>
        <end position="236"/>
    </location>
    <ligand>
        <name>substrate</name>
    </ligand>
</feature>
<keyword evidence="15" id="KW-1185">Reference proteome</keyword>
<feature type="binding site" evidence="12">
    <location>
        <position position="144"/>
    </location>
    <ligand>
        <name>Zn(2+)</name>
        <dbReference type="ChEBI" id="CHEBI:29105"/>
        <label>1</label>
        <note>catalytic</note>
    </ligand>
</feature>
<keyword evidence="9" id="KW-0698">rRNA processing</keyword>
<evidence type="ECO:0000256" key="4">
    <source>
        <dbReference type="ARBA" id="ARBA00022759"/>
    </source>
</evidence>
<dbReference type="Gene3D" id="3.10.20.580">
    <property type="match status" value="1"/>
</dbReference>
<dbReference type="SUPFAM" id="SSF56281">
    <property type="entry name" value="Metallo-hydrolase/oxidoreductase"/>
    <property type="match status" value="1"/>
</dbReference>
<gene>
    <name evidence="9" type="primary">rnj</name>
    <name evidence="14" type="ORF">HF295_03900</name>
</gene>
<comment type="cofactor">
    <cofactor evidence="12">
        <name>Ca(2+)</name>
        <dbReference type="ChEBI" id="CHEBI:29108"/>
    </cofactor>
    <text evidence="12">Binds 1 Ca(2+) cation per subunit. Seen in 1 crystal structure, it is not clear if it is physiologically important.</text>
</comment>
<dbReference type="InterPro" id="IPR036866">
    <property type="entry name" value="RibonucZ/Hydroxyglut_hydro"/>
</dbReference>
<dbReference type="Pfam" id="PF17770">
    <property type="entry name" value="RNase_J_C"/>
    <property type="match status" value="1"/>
</dbReference>
<dbReference type="PANTHER" id="PTHR43694:SF1">
    <property type="entry name" value="RIBONUCLEASE J"/>
    <property type="match status" value="1"/>
</dbReference>
<comment type="subunit">
    <text evidence="9">Homodimer, may be a subunit of the RNA degradosome.</text>
</comment>
<feature type="binding site" evidence="12">
    <location>
        <position position="81"/>
    </location>
    <ligand>
        <name>Zn(2+)</name>
        <dbReference type="ChEBI" id="CHEBI:29105"/>
        <label>1</label>
        <note>catalytic</note>
    </ligand>
</feature>
<evidence type="ECO:0000256" key="8">
    <source>
        <dbReference type="ARBA" id="ARBA00022884"/>
    </source>
</evidence>
<evidence type="ECO:0000256" key="9">
    <source>
        <dbReference type="HAMAP-Rule" id="MF_01491"/>
    </source>
</evidence>
<dbReference type="GO" id="GO:0003723">
    <property type="term" value="F:RNA binding"/>
    <property type="evidence" value="ECO:0007669"/>
    <property type="project" value="UniProtKB-UniRule"/>
</dbReference>
<feature type="binding site" evidence="12">
    <location>
        <position position="51"/>
    </location>
    <ligand>
        <name>Ca(2+)</name>
        <dbReference type="ChEBI" id="CHEBI:29108"/>
    </ligand>
</feature>
<keyword evidence="2 9" id="KW-0540">Nuclease</keyword>
<evidence type="ECO:0000313" key="14">
    <source>
        <dbReference type="EMBL" id="QLY40047.1"/>
    </source>
</evidence>
<evidence type="ECO:0000256" key="10">
    <source>
        <dbReference type="PIRSR" id="PIRSR004803-1"/>
    </source>
</evidence>
<feature type="binding site" evidence="12">
    <location>
        <position position="393"/>
    </location>
    <ligand>
        <name>Zn(2+)</name>
        <dbReference type="ChEBI" id="CHEBI:29105"/>
        <label>1</label>
        <note>catalytic</note>
    </ligand>
</feature>
<dbReference type="PIRSF" id="PIRSF004803">
    <property type="entry name" value="RnjA"/>
    <property type="match status" value="1"/>
</dbReference>
<feature type="domain" description="Metallo-beta-lactamase" evidence="13">
    <location>
        <begin position="23"/>
        <end position="217"/>
    </location>
</feature>
<keyword evidence="6 12" id="KW-0862">Zinc</keyword>
<dbReference type="GO" id="GO:0008270">
    <property type="term" value="F:zinc ion binding"/>
    <property type="evidence" value="ECO:0007669"/>
    <property type="project" value="InterPro"/>
</dbReference>
<evidence type="ECO:0000256" key="2">
    <source>
        <dbReference type="ARBA" id="ARBA00022722"/>
    </source>
</evidence>
<dbReference type="KEGG" id="tbk:HF295_03900"/>
<dbReference type="EMBL" id="CP051151">
    <property type="protein sequence ID" value="QLY40047.1"/>
    <property type="molecule type" value="Genomic_DNA"/>
</dbReference>
<organism evidence="14 15">
    <name type="scientific">Hujiaoplasma nucleasis</name>
    <dbReference type="NCBI Taxonomy" id="2725268"/>
    <lineage>
        <taxon>Bacteria</taxon>
        <taxon>Bacillati</taxon>
        <taxon>Mycoplasmatota</taxon>
        <taxon>Mollicutes</taxon>
        <taxon>Candidatus Izemoplasmatales</taxon>
        <taxon>Hujiaoplasmataceae</taxon>
        <taxon>Hujiaoplasma</taxon>
    </lineage>
</organism>
<dbReference type="InterPro" id="IPR004613">
    <property type="entry name" value="RNase_J"/>
</dbReference>
<dbReference type="InterPro" id="IPR042173">
    <property type="entry name" value="RNase_J_2"/>
</dbReference>
<dbReference type="Gene3D" id="3.60.15.10">
    <property type="entry name" value="Ribonuclease Z/Hydroxyacylglutathione hydrolase-like"/>
    <property type="match status" value="1"/>
</dbReference>
<sequence length="560" mass="62437">MNNLLKLNNEAAVFALGGLGEVGKNMYVIQYEDELIIVDSGILFPDEYLLGIDYVIPEYSYLIENQDKIKALIVSHGHEDHIGGIPFLVQQVNIPVIYASGLSYGLIQAKLEEKVSFPVNLKKFSDDDVIKFNKLEIDFFRTNHSIPDTFGIRVKTPAGSIVHTGDFKFDFSPTGKDTNYHKMAKIGDEGVLCLLSDSTNAELEDFTTSEKVVSETIREMFEDIEGRVIIATFASNIHRIQQIIEASVSTGRKIAVFGRSMLRNIEVGMELGYINVPKNTFIDTRNRNALKNKELTIISTGSQGEPFAALTRIANKSHRQISLIPGDTVILSSSPIPGNQESVNKTINLLQKNGANVIVQSPFADVHASGHGGQSELKLMLKLMKPKFFAPIHGEHRMLKAHQQLAIDTGVEPNNTFILENGLVLAFSNGKAYIKGKVKTSDVYVDSESIGEVGSMVIKDRRELSEDGLLSVVLTISQQKYEVICMPNIVSKGFIFVRDNFQMIKDMQKIVIESSKKYLNPEFKKLNMNGIKNDITKSLKAYIKEETNREPMIMPIIMVL</sequence>
<dbReference type="GO" id="GO:0006364">
    <property type="term" value="P:rRNA processing"/>
    <property type="evidence" value="ECO:0007669"/>
    <property type="project" value="UniProtKB-UniRule"/>
</dbReference>
<feature type="binding site" evidence="9 11">
    <location>
        <begin position="367"/>
        <end position="371"/>
    </location>
    <ligand>
        <name>substrate</name>
    </ligand>
</feature>
<dbReference type="GO" id="GO:0005737">
    <property type="term" value="C:cytoplasm"/>
    <property type="evidence" value="ECO:0007669"/>
    <property type="project" value="UniProtKB-SubCell"/>
</dbReference>
<dbReference type="CDD" id="cd07714">
    <property type="entry name" value="RNaseJ_MBL-fold"/>
    <property type="match status" value="1"/>
</dbReference>
<dbReference type="HAMAP" id="MF_01491">
    <property type="entry name" value="RNase_J_bact"/>
    <property type="match status" value="1"/>
</dbReference>
<evidence type="ECO:0000313" key="15">
    <source>
        <dbReference type="Proteomes" id="UP000512167"/>
    </source>
</evidence>
<comment type="subcellular location">
    <subcellularLocation>
        <location evidence="9">Cytoplasm</location>
    </subcellularLocation>
</comment>
<evidence type="ECO:0000256" key="6">
    <source>
        <dbReference type="ARBA" id="ARBA00022833"/>
    </source>
</evidence>
<name>A0A7L6N468_9MOLU</name>
<dbReference type="Gene3D" id="3.40.50.10710">
    <property type="entry name" value="Metallo-hydrolase/oxidoreductase"/>
    <property type="match status" value="1"/>
</dbReference>
<dbReference type="Proteomes" id="UP000512167">
    <property type="component" value="Chromosome"/>
</dbReference>
<dbReference type="InterPro" id="IPR011108">
    <property type="entry name" value="RMMBL"/>
</dbReference>
<feature type="binding site" evidence="12">
    <location>
        <position position="53"/>
    </location>
    <ligand>
        <name>Ca(2+)</name>
        <dbReference type="ChEBI" id="CHEBI:29108"/>
    </ligand>
</feature>
<comment type="similarity">
    <text evidence="9">Belongs to the metallo-beta-lactamase superfamily. RNA-metabolizing metallo-beta-lactamase-like family. Bacterial RNase J subfamily.</text>
</comment>
<dbReference type="PANTHER" id="PTHR43694">
    <property type="entry name" value="RIBONUCLEASE J"/>
    <property type="match status" value="1"/>
</dbReference>
<dbReference type="InterPro" id="IPR055132">
    <property type="entry name" value="RNase_J_b_CASP"/>
</dbReference>
<dbReference type="RefSeq" id="WP_312032543.1">
    <property type="nucleotide sequence ID" value="NZ_CP051151.1"/>
</dbReference>
<keyword evidence="5 9" id="KW-0378">Hydrolase</keyword>
<keyword evidence="4 9" id="KW-0255">Endonuclease</keyword>
<keyword evidence="3 12" id="KW-0479">Metal-binding</keyword>
<dbReference type="Pfam" id="PF00753">
    <property type="entry name" value="Lactamase_B"/>
    <property type="match status" value="1"/>
</dbReference>
<reference evidence="14 15" key="1">
    <citation type="submission" date="2020-04" db="EMBL/GenBank/DDBJ databases">
        <authorList>
            <person name="Zheng R.K."/>
            <person name="Sun C.M."/>
        </authorList>
    </citation>
    <scope>NUCLEOTIDE SEQUENCE [LARGE SCALE GENOMIC DNA]</scope>
    <source>
        <strain evidence="15">zrk29</strain>
    </source>
</reference>
<dbReference type="InterPro" id="IPR030854">
    <property type="entry name" value="RNase_J_bac"/>
</dbReference>
<dbReference type="NCBIfam" id="TIGR00649">
    <property type="entry name" value="MG423"/>
    <property type="match status" value="1"/>
</dbReference>
<protein>
    <recommendedName>
        <fullName evidence="9">Ribonuclease J</fullName>
        <shortName evidence="9">RNase J</shortName>
        <ecNumber evidence="9">3.1.-.-</ecNumber>
    </recommendedName>
</protein>
<accession>A0A7L6N468</accession>
<evidence type="ECO:0000256" key="1">
    <source>
        <dbReference type="ARBA" id="ARBA00022490"/>
    </source>
</evidence>
<evidence type="ECO:0000256" key="11">
    <source>
        <dbReference type="PIRSR" id="PIRSR004803-2"/>
    </source>
</evidence>
<dbReference type="Pfam" id="PF22505">
    <property type="entry name" value="RNase_J_b_CASP"/>
    <property type="match status" value="1"/>
</dbReference>
<feature type="binding site" evidence="12">
    <location>
        <position position="446"/>
    </location>
    <ligand>
        <name>Ca(2+)</name>
        <dbReference type="ChEBI" id="CHEBI:29108"/>
    </ligand>
</feature>
<dbReference type="EC" id="3.1.-.-" evidence="9"/>
<feature type="active site" description="Proton donor" evidence="10">
    <location>
        <position position="197"/>
    </location>
</feature>
<feature type="binding site" evidence="12">
    <location>
        <position position="166"/>
    </location>
    <ligand>
        <name>Zn(2+)</name>
        <dbReference type="ChEBI" id="CHEBI:29105"/>
        <label>1</label>
        <note>catalytic</note>
    </ligand>
</feature>
<feature type="binding site" evidence="12">
    <location>
        <position position="80"/>
    </location>
    <ligand>
        <name>Zn(2+)</name>
        <dbReference type="ChEBI" id="CHEBI:29105"/>
        <label>1</label>
        <note>catalytic</note>
    </ligand>
</feature>
<feature type="binding site" evidence="12">
    <location>
        <position position="78"/>
    </location>
    <ligand>
        <name>Zn(2+)</name>
        <dbReference type="ChEBI" id="CHEBI:29105"/>
        <label>2</label>
        <note>catalytic</note>
    </ligand>
</feature>
<dbReference type="InterPro" id="IPR041636">
    <property type="entry name" value="RNase_J_C"/>
</dbReference>
<evidence type="ECO:0000256" key="5">
    <source>
        <dbReference type="ARBA" id="ARBA00022801"/>
    </source>
</evidence>
<dbReference type="SMART" id="SM00849">
    <property type="entry name" value="Lactamase_B"/>
    <property type="match status" value="1"/>
</dbReference>
<dbReference type="InterPro" id="IPR001279">
    <property type="entry name" value="Metallo-B-lactamas"/>
</dbReference>
<evidence type="ECO:0000256" key="12">
    <source>
        <dbReference type="PIRSR" id="PIRSR004803-3"/>
    </source>
</evidence>
<evidence type="ECO:0000259" key="13">
    <source>
        <dbReference type="SMART" id="SM00849"/>
    </source>
</evidence>
<keyword evidence="7 9" id="KW-0269">Exonuclease</keyword>
<evidence type="ECO:0000256" key="7">
    <source>
        <dbReference type="ARBA" id="ARBA00022839"/>
    </source>
</evidence>
<proteinExistence type="inferred from homology"/>
<comment type="function">
    <text evidence="9">An RNase that has 5'-3' exonuclease and possibly endonuclease activity. Involved in maturation of rRNA and in some organisms also mRNA maturation and/or decay.</text>
</comment>
<keyword evidence="12" id="KW-0106">Calcium</keyword>
<feature type="active site" description="Proton acceptor" evidence="10">
    <location>
        <position position="371"/>
    </location>
</feature>
<dbReference type="GO" id="GO:0004521">
    <property type="term" value="F:RNA endonuclease activity"/>
    <property type="evidence" value="ECO:0007669"/>
    <property type="project" value="UniProtKB-UniRule"/>
</dbReference>
<dbReference type="Pfam" id="PF07521">
    <property type="entry name" value="RMMBL"/>
    <property type="match status" value="1"/>
</dbReference>
<comment type="cofactor">
    <cofactor evidence="12">
        <name>Zn(2+)</name>
        <dbReference type="ChEBI" id="CHEBI:29105"/>
    </cofactor>
    <text evidence="12">Binds 2 Zn(2+) ions per subunit. It is not clear if Zn(2+) or Mg(2+) is physiologically important.</text>
</comment>